<reference evidence="6 7" key="1">
    <citation type="submission" date="2019-02" db="EMBL/GenBank/DDBJ databases">
        <title>Deep-cultivation of Planctomycetes and their phenomic and genomic characterization uncovers novel biology.</title>
        <authorList>
            <person name="Wiegand S."/>
            <person name="Jogler M."/>
            <person name="Boedeker C."/>
            <person name="Pinto D."/>
            <person name="Vollmers J."/>
            <person name="Rivas-Marin E."/>
            <person name="Kohn T."/>
            <person name="Peeters S.H."/>
            <person name="Heuer A."/>
            <person name="Rast P."/>
            <person name="Oberbeckmann S."/>
            <person name="Bunk B."/>
            <person name="Jeske O."/>
            <person name="Meyerdierks A."/>
            <person name="Storesund J.E."/>
            <person name="Kallscheuer N."/>
            <person name="Luecker S."/>
            <person name="Lage O.M."/>
            <person name="Pohl T."/>
            <person name="Merkel B.J."/>
            <person name="Hornburger P."/>
            <person name="Mueller R.-W."/>
            <person name="Bruemmer F."/>
            <person name="Labrenz M."/>
            <person name="Spormann A.M."/>
            <person name="Op den Camp H."/>
            <person name="Overmann J."/>
            <person name="Amann R."/>
            <person name="Jetten M.S.M."/>
            <person name="Mascher T."/>
            <person name="Medema M.H."/>
            <person name="Devos D.P."/>
            <person name="Kaster A.-K."/>
            <person name="Ovreas L."/>
            <person name="Rohde M."/>
            <person name="Galperin M.Y."/>
            <person name="Jogler C."/>
        </authorList>
    </citation>
    <scope>NUCLEOTIDE SEQUENCE [LARGE SCALE GENOMIC DNA]</scope>
    <source>
        <strain evidence="6 7">Mal48</strain>
    </source>
</reference>
<dbReference type="PROSITE" id="PS50005">
    <property type="entry name" value="TPR"/>
    <property type="match status" value="5"/>
</dbReference>
<keyword evidence="6" id="KW-0449">Lipoprotein</keyword>
<dbReference type="PROSITE" id="PS51257">
    <property type="entry name" value="PROKAR_LIPOPROTEIN"/>
    <property type="match status" value="1"/>
</dbReference>
<evidence type="ECO:0000256" key="5">
    <source>
        <dbReference type="SAM" id="SignalP"/>
    </source>
</evidence>
<dbReference type="Pfam" id="PF13432">
    <property type="entry name" value="TPR_16"/>
    <property type="match status" value="2"/>
</dbReference>
<feature type="compositionally biased region" description="Basic and acidic residues" evidence="4">
    <location>
        <begin position="384"/>
        <end position="399"/>
    </location>
</feature>
<feature type="region of interest" description="Disordered" evidence="4">
    <location>
        <begin position="377"/>
        <end position="399"/>
    </location>
</feature>
<dbReference type="Proteomes" id="UP000315724">
    <property type="component" value="Chromosome"/>
</dbReference>
<evidence type="ECO:0000313" key="7">
    <source>
        <dbReference type="Proteomes" id="UP000315724"/>
    </source>
</evidence>
<keyword evidence="7" id="KW-1185">Reference proteome</keyword>
<dbReference type="SMART" id="SM00028">
    <property type="entry name" value="TPR"/>
    <property type="match status" value="6"/>
</dbReference>
<dbReference type="PANTHER" id="PTHR44858">
    <property type="entry name" value="TETRATRICOPEPTIDE REPEAT PROTEIN 6"/>
    <property type="match status" value="1"/>
</dbReference>
<dbReference type="InterPro" id="IPR019734">
    <property type="entry name" value="TPR_rpt"/>
</dbReference>
<dbReference type="InterPro" id="IPR050498">
    <property type="entry name" value="Ycf3"/>
</dbReference>
<dbReference type="Pfam" id="PF13181">
    <property type="entry name" value="TPR_8"/>
    <property type="match status" value="1"/>
</dbReference>
<dbReference type="SUPFAM" id="SSF48452">
    <property type="entry name" value="TPR-like"/>
    <property type="match status" value="2"/>
</dbReference>
<protein>
    <submittedName>
        <fullName evidence="6">Lipoprotein NlpI</fullName>
    </submittedName>
</protein>
<evidence type="ECO:0000256" key="4">
    <source>
        <dbReference type="SAM" id="MobiDB-lite"/>
    </source>
</evidence>
<gene>
    <name evidence="6" type="primary">nlpI_1</name>
    <name evidence="6" type="ORF">Mal48_33140</name>
</gene>
<dbReference type="InterPro" id="IPR011990">
    <property type="entry name" value="TPR-like_helical_dom_sf"/>
</dbReference>
<feature type="repeat" description="TPR" evidence="3">
    <location>
        <begin position="321"/>
        <end position="354"/>
    </location>
</feature>
<accession>A0A517QR16</accession>
<dbReference type="Pfam" id="PF00515">
    <property type="entry name" value="TPR_1"/>
    <property type="match status" value="1"/>
</dbReference>
<feature type="repeat" description="TPR" evidence="3">
    <location>
        <begin position="179"/>
        <end position="212"/>
    </location>
</feature>
<dbReference type="OrthoDB" id="229305at2"/>
<dbReference type="Gene3D" id="1.25.40.10">
    <property type="entry name" value="Tetratricopeptide repeat domain"/>
    <property type="match status" value="1"/>
</dbReference>
<proteinExistence type="predicted"/>
<dbReference type="AlphaFoldDB" id="A0A517QR16"/>
<dbReference type="PANTHER" id="PTHR44858:SF1">
    <property type="entry name" value="UDP-N-ACETYLGLUCOSAMINE--PEPTIDE N-ACETYLGLUCOSAMINYLTRANSFERASE SPINDLY-RELATED"/>
    <property type="match status" value="1"/>
</dbReference>
<feature type="repeat" description="TPR" evidence="3">
    <location>
        <begin position="247"/>
        <end position="280"/>
    </location>
</feature>
<evidence type="ECO:0000256" key="1">
    <source>
        <dbReference type="ARBA" id="ARBA00022737"/>
    </source>
</evidence>
<name>A0A517QR16_9PLAN</name>
<keyword evidence="2 3" id="KW-0802">TPR repeat</keyword>
<feature type="chain" id="PRO_5021989255" evidence="5">
    <location>
        <begin position="30"/>
        <end position="399"/>
    </location>
</feature>
<keyword evidence="1" id="KW-0677">Repeat</keyword>
<keyword evidence="5" id="KW-0732">Signal</keyword>
<dbReference type="KEGG" id="tpol:Mal48_33140"/>
<evidence type="ECO:0000256" key="3">
    <source>
        <dbReference type="PROSITE-ProRule" id="PRU00339"/>
    </source>
</evidence>
<dbReference type="PROSITE" id="PS50293">
    <property type="entry name" value="TPR_REGION"/>
    <property type="match status" value="2"/>
</dbReference>
<feature type="repeat" description="TPR" evidence="3">
    <location>
        <begin position="111"/>
        <end position="144"/>
    </location>
</feature>
<dbReference type="RefSeq" id="WP_145201373.1">
    <property type="nucleotide sequence ID" value="NZ_CP036267.1"/>
</dbReference>
<feature type="signal peptide" evidence="5">
    <location>
        <begin position="1"/>
        <end position="29"/>
    </location>
</feature>
<sequence length="399" mass="44112" precursor="true">MTIPIRRAKEIATVLTLLTSFLSCSSAYSQNSVVKLDTVEQYIVQSEKSPVMTGTTRIADASLGALLDVTHHRGPWRYSATVKGWVHKNNLVLISDAVKIFSDQIAKDPTPKAYHLRGISYMAQGNWGRAVNDLEEAYELGDSSITLHINLGTCFQQLKLYDKAEAEYNVILKTYPNEVGAYQARGDLFLDTGKLDAALKDFTKAIELAPESPEAHNSLGVTLRLVGRYPLAIQAYTNCIEADPKFLPAYINRGFAYKNVKKFQLAVDDYEEALKLSPGSPSAQNDLAWLLATCEDESFRDGQRAVDLAVAASRSAKYRNPEYLDTLAAAYAEIGNFEKAIETVQTAIEIFGDGDMKDASVERLELYRQEKSFTDVIEVPDSNADSKSDSSKKDASETE</sequence>
<organism evidence="6 7">
    <name type="scientific">Thalassoglobus polymorphus</name>
    <dbReference type="NCBI Taxonomy" id="2527994"/>
    <lineage>
        <taxon>Bacteria</taxon>
        <taxon>Pseudomonadati</taxon>
        <taxon>Planctomycetota</taxon>
        <taxon>Planctomycetia</taxon>
        <taxon>Planctomycetales</taxon>
        <taxon>Planctomycetaceae</taxon>
        <taxon>Thalassoglobus</taxon>
    </lineage>
</organism>
<dbReference type="EMBL" id="CP036267">
    <property type="protein sequence ID" value="QDT34055.1"/>
    <property type="molecule type" value="Genomic_DNA"/>
</dbReference>
<feature type="repeat" description="TPR" evidence="3">
    <location>
        <begin position="213"/>
        <end position="246"/>
    </location>
</feature>
<evidence type="ECO:0000313" key="6">
    <source>
        <dbReference type="EMBL" id="QDT34055.1"/>
    </source>
</evidence>
<evidence type="ECO:0000256" key="2">
    <source>
        <dbReference type="ARBA" id="ARBA00022803"/>
    </source>
</evidence>